<evidence type="ECO:0008006" key="3">
    <source>
        <dbReference type="Google" id="ProtNLM"/>
    </source>
</evidence>
<organism evidence="1 2">
    <name type="scientific">Roseivirga seohaensis</name>
    <dbReference type="NCBI Taxonomy" id="1914963"/>
    <lineage>
        <taxon>Bacteria</taxon>
        <taxon>Pseudomonadati</taxon>
        <taxon>Bacteroidota</taxon>
        <taxon>Cytophagia</taxon>
        <taxon>Cytophagales</taxon>
        <taxon>Roseivirgaceae</taxon>
        <taxon>Roseivirga</taxon>
    </lineage>
</organism>
<protein>
    <recommendedName>
        <fullName evidence="3">SGNH hydrolase-type esterase domain-containing protein</fullName>
    </recommendedName>
</protein>
<evidence type="ECO:0000313" key="2">
    <source>
        <dbReference type="Proteomes" id="UP000075663"/>
    </source>
</evidence>
<dbReference type="InterPro" id="IPR036514">
    <property type="entry name" value="SGNH_hydro_sf"/>
</dbReference>
<dbReference type="EMBL" id="LRPB01000049">
    <property type="protein sequence ID" value="KYG79449.1"/>
    <property type="molecule type" value="Genomic_DNA"/>
</dbReference>
<proteinExistence type="predicted"/>
<comment type="caution">
    <text evidence="1">The sequence shown here is derived from an EMBL/GenBank/DDBJ whole genome shotgun (WGS) entry which is preliminary data.</text>
</comment>
<sequence>MKKKLFKIAFQLVLSLVLFELGLMLASHLGFINLERPLYTFENPQRYWVETDSTFGIWRPAKYVFRHKKECFDVSYETNSIGARDTERSRTSQDKRVVVIGDSFTEGWGVSLKDRFTNRLENSTNLQFLNFGIASVGMTQEYLIYKNKTREFEHDAVLWVIFPANDLVEDDIKFHADYSSDRYRAYWAGSYPNYTLTHGLDSLKQSAYQVQEFSKVKMFLRNFTYTYILLKWIKNNYHSVEPAKFDETKEPGYFTFTEDQWFRVRYNLEKMIEFLGDKKLYITTVPSKLAFDAFLKDDKKPLLVDSLKSLGKQLNFEYFDLLTQTKPINNWANLYYSSTCDNHWNSKGHEWAAKEIQSAFFK</sequence>
<dbReference type="SUPFAM" id="SSF52266">
    <property type="entry name" value="SGNH hydrolase"/>
    <property type="match status" value="1"/>
</dbReference>
<evidence type="ECO:0000313" key="1">
    <source>
        <dbReference type="EMBL" id="KYG79449.1"/>
    </source>
</evidence>
<dbReference type="GO" id="GO:0016788">
    <property type="term" value="F:hydrolase activity, acting on ester bonds"/>
    <property type="evidence" value="ECO:0007669"/>
    <property type="project" value="UniProtKB-ARBA"/>
</dbReference>
<reference evidence="1 2" key="1">
    <citation type="submission" date="2016-01" db="EMBL/GenBank/DDBJ databases">
        <title>Genome sequencing of Roseivirga seohaensis SW-152.</title>
        <authorList>
            <person name="Selvaratnam C."/>
            <person name="Thevarajoo S."/>
            <person name="Goh K.M."/>
            <person name="Ee R."/>
            <person name="Chan K.-G."/>
            <person name="Chong C.S."/>
        </authorList>
    </citation>
    <scope>NUCLEOTIDE SEQUENCE [LARGE SCALE GENOMIC DNA]</scope>
    <source>
        <strain evidence="1 2">SW-152</strain>
    </source>
</reference>
<dbReference type="Gene3D" id="3.40.50.1110">
    <property type="entry name" value="SGNH hydrolase"/>
    <property type="match status" value="1"/>
</dbReference>
<dbReference type="RefSeq" id="WP_062303618.1">
    <property type="nucleotide sequence ID" value="NZ_LRPB01000049.1"/>
</dbReference>
<dbReference type="Proteomes" id="UP000075663">
    <property type="component" value="Unassembled WGS sequence"/>
</dbReference>
<name>A0A150XL38_9BACT</name>
<dbReference type="AlphaFoldDB" id="A0A150XL38"/>
<accession>A0A150XL38</accession>
<dbReference type="STRING" id="1914963.AWW67_13855"/>
<gene>
    <name evidence="1" type="ORF">AWW67_13855</name>
</gene>